<name>A0A942TD90_9BACI</name>
<gene>
    <name evidence="1" type="ORF">KHA97_12050</name>
</gene>
<protein>
    <submittedName>
        <fullName evidence="1">Uncharacterized protein</fullName>
    </submittedName>
</protein>
<proteinExistence type="predicted"/>
<keyword evidence="2" id="KW-1185">Reference proteome</keyword>
<reference evidence="1 2" key="1">
    <citation type="submission" date="2021-05" db="EMBL/GenBank/DDBJ databases">
        <title>Novel Bacillus species.</title>
        <authorList>
            <person name="Liu G."/>
        </authorList>
    </citation>
    <scope>NUCLEOTIDE SEQUENCE [LARGE SCALE GENOMIC DNA]</scope>
    <source>
        <strain evidence="2">FJAT-49780</strain>
    </source>
</reference>
<dbReference type="EMBL" id="JAGYPG010000002">
    <property type="protein sequence ID" value="MBS4195791.1"/>
    <property type="molecule type" value="Genomic_DNA"/>
</dbReference>
<organism evidence="1 2">
    <name type="scientific">Lederbergia citri</name>
    <dbReference type="NCBI Taxonomy" id="2833580"/>
    <lineage>
        <taxon>Bacteria</taxon>
        <taxon>Bacillati</taxon>
        <taxon>Bacillota</taxon>
        <taxon>Bacilli</taxon>
        <taxon>Bacillales</taxon>
        <taxon>Bacillaceae</taxon>
        <taxon>Lederbergia</taxon>
    </lineage>
</organism>
<sequence length="81" mass="9252">MFINSFKGLEKTRLSFVTDATGTVHLKDNEVSRAWLKKNKQVTVFTKVWINNLLQPHTRVIDCTGLGLTVTEKNNLTLDDF</sequence>
<evidence type="ECO:0000313" key="2">
    <source>
        <dbReference type="Proteomes" id="UP000681414"/>
    </source>
</evidence>
<accession>A0A942TD90</accession>
<comment type="caution">
    <text evidence="1">The sequence shown here is derived from an EMBL/GenBank/DDBJ whole genome shotgun (WGS) entry which is preliminary data.</text>
</comment>
<dbReference type="RefSeq" id="WP_213124981.1">
    <property type="nucleotide sequence ID" value="NZ_JAGYPG010000002.1"/>
</dbReference>
<evidence type="ECO:0000313" key="1">
    <source>
        <dbReference type="EMBL" id="MBS4195791.1"/>
    </source>
</evidence>
<dbReference type="AlphaFoldDB" id="A0A942TD90"/>
<dbReference type="Proteomes" id="UP000681414">
    <property type="component" value="Unassembled WGS sequence"/>
</dbReference>